<feature type="domain" description="AB hydrolase-1" evidence="2">
    <location>
        <begin position="102"/>
        <end position="220"/>
    </location>
</feature>
<dbReference type="Gene3D" id="3.40.50.1820">
    <property type="entry name" value="alpha/beta hydrolase"/>
    <property type="match status" value="1"/>
</dbReference>
<evidence type="ECO:0000259" key="2">
    <source>
        <dbReference type="Pfam" id="PF00561"/>
    </source>
</evidence>
<dbReference type="GO" id="GO:0005743">
    <property type="term" value="C:mitochondrial inner membrane"/>
    <property type="evidence" value="ECO:0007669"/>
    <property type="project" value="TreeGrafter"/>
</dbReference>
<dbReference type="AlphaFoldDB" id="A0A7D9CVI5"/>
<proteinExistence type="predicted"/>
<dbReference type="GO" id="GO:0006654">
    <property type="term" value="P:phosphatidic acid biosynthetic process"/>
    <property type="evidence" value="ECO:0007669"/>
    <property type="project" value="TreeGrafter"/>
</dbReference>
<dbReference type="InterPro" id="IPR029058">
    <property type="entry name" value="AB_hydrolase_fold"/>
</dbReference>
<protein>
    <submittedName>
        <fullName evidence="3">DEBR0S1_22276g1_1</fullName>
    </submittedName>
</protein>
<dbReference type="Pfam" id="PF00561">
    <property type="entry name" value="Abhydrolase_1"/>
    <property type="match status" value="1"/>
</dbReference>
<dbReference type="GO" id="GO:0042171">
    <property type="term" value="F:lysophosphatidic acid acyltransferase activity"/>
    <property type="evidence" value="ECO:0007669"/>
    <property type="project" value="TreeGrafter"/>
</dbReference>
<dbReference type="Proteomes" id="UP000478008">
    <property type="component" value="Unassembled WGS sequence"/>
</dbReference>
<dbReference type="SUPFAM" id="SSF53474">
    <property type="entry name" value="alpha/beta-Hydrolases"/>
    <property type="match status" value="1"/>
</dbReference>
<evidence type="ECO:0000313" key="3">
    <source>
        <dbReference type="EMBL" id="VUG16654.1"/>
    </source>
</evidence>
<evidence type="ECO:0000256" key="1">
    <source>
        <dbReference type="SAM" id="MobiDB-lite"/>
    </source>
</evidence>
<dbReference type="GO" id="GO:0004623">
    <property type="term" value="F:phospholipase A2 activity"/>
    <property type="evidence" value="ECO:0007669"/>
    <property type="project" value="TreeGrafter"/>
</dbReference>
<dbReference type="EMBL" id="CABFWN010000001">
    <property type="protein sequence ID" value="VUG16654.1"/>
    <property type="molecule type" value="Genomic_DNA"/>
</dbReference>
<dbReference type="GO" id="GO:0055088">
    <property type="term" value="P:lipid homeostasis"/>
    <property type="evidence" value="ECO:0007669"/>
    <property type="project" value="TreeGrafter"/>
</dbReference>
<feature type="region of interest" description="Disordered" evidence="1">
    <location>
        <begin position="1"/>
        <end position="22"/>
    </location>
</feature>
<gene>
    <name evidence="3" type="ORF">DEBR0S1_22276G</name>
</gene>
<accession>A0A7D9CVI5</accession>
<dbReference type="PANTHER" id="PTHR42886:SF23">
    <property type="entry name" value="1-ACYLGLYCEROL-3-PHOSPHATE O-ACYLTRANSFERASE ICT1-RELATED"/>
    <property type="match status" value="1"/>
</dbReference>
<feature type="compositionally biased region" description="Basic and acidic residues" evidence="1">
    <location>
        <begin position="7"/>
        <end position="17"/>
    </location>
</feature>
<dbReference type="GO" id="GO:0035965">
    <property type="term" value="P:cardiolipin acyl-chain remodeling"/>
    <property type="evidence" value="ECO:0007669"/>
    <property type="project" value="TreeGrafter"/>
</dbReference>
<reference evidence="3 4" key="1">
    <citation type="submission" date="2019-07" db="EMBL/GenBank/DDBJ databases">
        <authorList>
            <person name="Friedrich A."/>
            <person name="Schacherer J."/>
        </authorList>
    </citation>
    <scope>NUCLEOTIDE SEQUENCE [LARGE SCALE GENOMIC DNA]</scope>
</reference>
<keyword evidence="4" id="KW-1185">Reference proteome</keyword>
<sequence>MIALNKNKKDVENEQHPGTKLSSLPKTAAYSVSESFKLYFGGKPMKYYEDQLLSNLEFYNKPAKDRRSEIIDTSIDKDGNFIHEFYVENTLPPTKGGEPIEIVLIHGYGAALGFFYRNFEGLTSIPGTKLHAIDLLGFGLSSRPTFPNINGDTIEGVKKAEAFFNDSLEKWRIARGIKGKYVLMAHSLGGYLIGPYYLKYGKGHISKMVMISPVGVERSDASLINLDGTIQQKERKSLDEDYKIAKEQGVNLSREISRVSYADDEEAEEQPSIIDSLKHIDTNRDEWDKLSVASDAQENEIQNLMKQFRGRVQPGKFFASLWKKNFSPLQIVRMMGPFAPKLTAGWTWNRFREIKNEDEIRQINNYTSKIFLAKGSGEYALTRILAPGALAKLPLMDRLPGNLEIDTLWLYGQYDWMSKKDGYKICNEINHYNLNKPQGHARFRVISNAGHHVYVDNPGDFEYQVVKFLKGE</sequence>
<dbReference type="InterPro" id="IPR000073">
    <property type="entry name" value="AB_hydrolase_1"/>
</dbReference>
<name>A0A7D9CVI5_DEKBR</name>
<organism evidence="3 4">
    <name type="scientific">Dekkera bruxellensis</name>
    <name type="common">Brettanomyces custersii</name>
    <dbReference type="NCBI Taxonomy" id="5007"/>
    <lineage>
        <taxon>Eukaryota</taxon>
        <taxon>Fungi</taxon>
        <taxon>Dikarya</taxon>
        <taxon>Ascomycota</taxon>
        <taxon>Saccharomycotina</taxon>
        <taxon>Pichiomycetes</taxon>
        <taxon>Pichiales</taxon>
        <taxon>Pichiaceae</taxon>
        <taxon>Brettanomyces</taxon>
    </lineage>
</organism>
<evidence type="ECO:0000313" key="4">
    <source>
        <dbReference type="Proteomes" id="UP000478008"/>
    </source>
</evidence>
<dbReference type="PANTHER" id="PTHR42886">
    <property type="entry name" value="RE40534P-RELATED"/>
    <property type="match status" value="1"/>
</dbReference>